<gene>
    <name evidence="14" type="ORF">DU000_01095</name>
</gene>
<dbReference type="SMART" id="SM00260">
    <property type="entry name" value="CheW"/>
    <property type="match status" value="1"/>
</dbReference>
<dbReference type="SMART" id="SM01231">
    <property type="entry name" value="H-kinase_dim"/>
    <property type="match status" value="1"/>
</dbReference>
<feature type="domain" description="Histidine kinase" evidence="11">
    <location>
        <begin position="271"/>
        <end position="503"/>
    </location>
</feature>
<dbReference type="SUPFAM" id="SSF47384">
    <property type="entry name" value="Homodimeric domain of signal transducing histidine kinase"/>
    <property type="match status" value="1"/>
</dbReference>
<evidence type="ECO:0000256" key="7">
    <source>
        <dbReference type="ARBA" id="ARBA00023012"/>
    </source>
</evidence>
<dbReference type="Pfam" id="PF02518">
    <property type="entry name" value="HATPase_c"/>
    <property type="match status" value="1"/>
</dbReference>
<dbReference type="GO" id="GO:0006935">
    <property type="term" value="P:chemotaxis"/>
    <property type="evidence" value="ECO:0007669"/>
    <property type="project" value="InterPro"/>
</dbReference>
<feature type="modified residue" description="Phosphohistidine" evidence="9">
    <location>
        <position position="49"/>
    </location>
</feature>
<proteinExistence type="predicted"/>
<evidence type="ECO:0000259" key="11">
    <source>
        <dbReference type="PROSITE" id="PS50109"/>
    </source>
</evidence>
<keyword evidence="7" id="KW-0902">Two-component regulatory system</keyword>
<keyword evidence="4 9" id="KW-0597">Phosphoprotein</keyword>
<dbReference type="EC" id="2.7.13.3" evidence="2"/>
<dbReference type="EMBL" id="QPGB01000001">
    <property type="protein sequence ID" value="RCS59365.1"/>
    <property type="molecule type" value="Genomic_DNA"/>
</dbReference>
<dbReference type="FunFam" id="3.30.565.10:FF:000016">
    <property type="entry name" value="Chemotaxis protein CheA, putative"/>
    <property type="match status" value="1"/>
</dbReference>
<dbReference type="Gene3D" id="2.30.30.40">
    <property type="entry name" value="SH3 Domains"/>
    <property type="match status" value="1"/>
</dbReference>
<dbReference type="PROSITE" id="PS50851">
    <property type="entry name" value="CHEW"/>
    <property type="match status" value="1"/>
</dbReference>
<dbReference type="SUPFAM" id="SSF55874">
    <property type="entry name" value="ATPase domain of HSP90 chaperone/DNA topoisomerase II/histidine kinase"/>
    <property type="match status" value="1"/>
</dbReference>
<dbReference type="InterPro" id="IPR036061">
    <property type="entry name" value="CheW-like_dom_sf"/>
</dbReference>
<dbReference type="InterPro" id="IPR004105">
    <property type="entry name" value="CheA-like_dim"/>
</dbReference>
<evidence type="ECO:0000313" key="14">
    <source>
        <dbReference type="EMBL" id="RCS59365.1"/>
    </source>
</evidence>
<dbReference type="Pfam" id="PF01627">
    <property type="entry name" value="Hpt"/>
    <property type="match status" value="1"/>
</dbReference>
<dbReference type="InterPro" id="IPR036641">
    <property type="entry name" value="HPT_dom_sf"/>
</dbReference>
<dbReference type="Proteomes" id="UP000252357">
    <property type="component" value="Unassembled WGS sequence"/>
</dbReference>
<dbReference type="InterPro" id="IPR036097">
    <property type="entry name" value="HisK_dim/P_sf"/>
</dbReference>
<dbReference type="Pfam" id="PF01584">
    <property type="entry name" value="CheW"/>
    <property type="match status" value="1"/>
</dbReference>
<evidence type="ECO:0000259" key="12">
    <source>
        <dbReference type="PROSITE" id="PS50851"/>
    </source>
</evidence>
<evidence type="ECO:0000256" key="2">
    <source>
        <dbReference type="ARBA" id="ARBA00012438"/>
    </source>
</evidence>
<dbReference type="SUPFAM" id="SSF47226">
    <property type="entry name" value="Histidine-containing phosphotransfer domain, HPT domain"/>
    <property type="match status" value="1"/>
</dbReference>
<dbReference type="InterPro" id="IPR002545">
    <property type="entry name" value="CheW-lke_dom"/>
</dbReference>
<dbReference type="SMART" id="SM00073">
    <property type="entry name" value="HPT"/>
    <property type="match status" value="1"/>
</dbReference>
<dbReference type="RefSeq" id="WP_114401515.1">
    <property type="nucleotide sequence ID" value="NZ_QPGB01000001.1"/>
</dbReference>
<evidence type="ECO:0000256" key="8">
    <source>
        <dbReference type="ARBA" id="ARBA00035100"/>
    </source>
</evidence>
<dbReference type="CDD" id="cd16916">
    <property type="entry name" value="HATPase_CheA-like"/>
    <property type="match status" value="1"/>
</dbReference>
<evidence type="ECO:0000256" key="4">
    <source>
        <dbReference type="ARBA" id="ARBA00022553"/>
    </source>
</evidence>
<dbReference type="InterPro" id="IPR004358">
    <property type="entry name" value="Sig_transdc_His_kin-like_C"/>
</dbReference>
<dbReference type="InterPro" id="IPR008207">
    <property type="entry name" value="Sig_transdc_His_kin_Hpt_dom"/>
</dbReference>
<feature type="region of interest" description="Disordered" evidence="10">
    <location>
        <begin position="210"/>
        <end position="229"/>
    </location>
</feature>
<evidence type="ECO:0000256" key="5">
    <source>
        <dbReference type="ARBA" id="ARBA00022679"/>
    </source>
</evidence>
<dbReference type="PANTHER" id="PTHR43395">
    <property type="entry name" value="SENSOR HISTIDINE KINASE CHEA"/>
    <property type="match status" value="1"/>
</dbReference>
<dbReference type="GO" id="GO:0005737">
    <property type="term" value="C:cytoplasm"/>
    <property type="evidence" value="ECO:0007669"/>
    <property type="project" value="InterPro"/>
</dbReference>
<keyword evidence="15" id="KW-1185">Reference proteome</keyword>
<organism evidence="14 15">
    <name type="scientific">Parvibium lacunae</name>
    <dbReference type="NCBI Taxonomy" id="1888893"/>
    <lineage>
        <taxon>Bacteria</taxon>
        <taxon>Pseudomonadati</taxon>
        <taxon>Pseudomonadota</taxon>
        <taxon>Betaproteobacteria</taxon>
        <taxon>Burkholderiales</taxon>
        <taxon>Alcaligenaceae</taxon>
        <taxon>Parvibium</taxon>
    </lineage>
</organism>
<dbReference type="Gene3D" id="1.10.287.560">
    <property type="entry name" value="Histidine kinase CheA-like, homodimeric domain"/>
    <property type="match status" value="1"/>
</dbReference>
<feature type="domain" description="HPt" evidence="13">
    <location>
        <begin position="2"/>
        <end position="106"/>
    </location>
</feature>
<name>A0A368L6S4_9BURK</name>
<dbReference type="Pfam" id="PF02895">
    <property type="entry name" value="H-kinase_dim"/>
    <property type="match status" value="1"/>
</dbReference>
<dbReference type="PROSITE" id="PS50894">
    <property type="entry name" value="HPT"/>
    <property type="match status" value="1"/>
</dbReference>
<dbReference type="InterPro" id="IPR036890">
    <property type="entry name" value="HATPase_C_sf"/>
</dbReference>
<protein>
    <recommendedName>
        <fullName evidence="3">Chemotaxis protein CheA</fullName>
        <ecNumber evidence="2">2.7.13.3</ecNumber>
    </recommendedName>
</protein>
<feature type="domain" description="CheW-like" evidence="12">
    <location>
        <begin position="505"/>
        <end position="633"/>
    </location>
</feature>
<dbReference type="InterPro" id="IPR037006">
    <property type="entry name" value="CheA-like_homodim_sf"/>
</dbReference>
<dbReference type="AlphaFoldDB" id="A0A368L6S4"/>
<comment type="caution">
    <text evidence="14">The sequence shown here is derived from an EMBL/GenBank/DDBJ whole genome shotgun (WGS) entry which is preliminary data.</text>
</comment>
<comment type="catalytic activity">
    <reaction evidence="1">
        <text>ATP + protein L-histidine = ADP + protein N-phospho-L-histidine.</text>
        <dbReference type="EC" id="2.7.13.3"/>
    </reaction>
</comment>
<dbReference type="InterPro" id="IPR003594">
    <property type="entry name" value="HATPase_dom"/>
</dbReference>
<keyword evidence="5" id="KW-0808">Transferase</keyword>
<evidence type="ECO:0000256" key="6">
    <source>
        <dbReference type="ARBA" id="ARBA00022777"/>
    </source>
</evidence>
<evidence type="ECO:0000259" key="13">
    <source>
        <dbReference type="PROSITE" id="PS50894"/>
    </source>
</evidence>
<evidence type="ECO:0000256" key="9">
    <source>
        <dbReference type="PROSITE-ProRule" id="PRU00110"/>
    </source>
</evidence>
<feature type="compositionally biased region" description="Low complexity" evidence="10">
    <location>
        <begin position="216"/>
        <end position="229"/>
    </location>
</feature>
<dbReference type="SMART" id="SM00387">
    <property type="entry name" value="HATPase_c"/>
    <property type="match status" value="1"/>
</dbReference>
<dbReference type="InterPro" id="IPR051315">
    <property type="entry name" value="Bact_Chemotaxis_CheA"/>
</dbReference>
<reference evidence="14 15" key="1">
    <citation type="journal article" date="2018" name="Int. J. Syst. Evol. Microbiol.">
        <title>Parvibium lacunae gen. nov., sp. nov., a new member of the family Alcaligenaceae isolated from a freshwater pond.</title>
        <authorList>
            <person name="Chen W.M."/>
            <person name="Xie P.B."/>
            <person name="Hsu M.Y."/>
            <person name="Sheu S.Y."/>
        </authorList>
    </citation>
    <scope>NUCLEOTIDE SEQUENCE [LARGE SCALE GENOMIC DNA]</scope>
    <source>
        <strain evidence="14 15">KMB9</strain>
    </source>
</reference>
<dbReference type="OrthoDB" id="9803176at2"/>
<evidence type="ECO:0000256" key="3">
    <source>
        <dbReference type="ARBA" id="ARBA00021495"/>
    </source>
</evidence>
<evidence type="ECO:0000313" key="15">
    <source>
        <dbReference type="Proteomes" id="UP000252357"/>
    </source>
</evidence>
<dbReference type="FunFam" id="1.20.120.160:FF:000008">
    <property type="entry name" value="Chemotaxis sensor histidine kinase CheA"/>
    <property type="match status" value="1"/>
</dbReference>
<dbReference type="PRINTS" id="PR00344">
    <property type="entry name" value="BCTRLSENSOR"/>
</dbReference>
<dbReference type="InterPro" id="IPR005467">
    <property type="entry name" value="His_kinase_dom"/>
</dbReference>
<dbReference type="Gene3D" id="3.30.565.10">
    <property type="entry name" value="Histidine kinase-like ATPase, C-terminal domain"/>
    <property type="match status" value="1"/>
</dbReference>
<dbReference type="PROSITE" id="PS50109">
    <property type="entry name" value="HIS_KIN"/>
    <property type="match status" value="1"/>
</dbReference>
<dbReference type="Gene3D" id="1.20.120.160">
    <property type="entry name" value="HPT domain"/>
    <property type="match status" value="1"/>
</dbReference>
<evidence type="ECO:0000256" key="10">
    <source>
        <dbReference type="SAM" id="MobiDB-lite"/>
    </source>
</evidence>
<dbReference type="GO" id="GO:0000155">
    <property type="term" value="F:phosphorelay sensor kinase activity"/>
    <property type="evidence" value="ECO:0007669"/>
    <property type="project" value="InterPro"/>
</dbReference>
<dbReference type="CDD" id="cd00088">
    <property type="entry name" value="HPT"/>
    <property type="match status" value="1"/>
</dbReference>
<keyword evidence="6" id="KW-0418">Kinase</keyword>
<comment type="function">
    <text evidence="8">Involved in the transmission of sensory signals from the chemoreceptors to the flagellar motors. CheA is autophosphorylated; it can transfer its phosphate group to either CheB or CheY.</text>
</comment>
<dbReference type="PANTHER" id="PTHR43395:SF1">
    <property type="entry name" value="CHEMOTAXIS PROTEIN CHEA"/>
    <property type="match status" value="1"/>
</dbReference>
<evidence type="ECO:0000256" key="1">
    <source>
        <dbReference type="ARBA" id="ARBA00000085"/>
    </source>
</evidence>
<dbReference type="SUPFAM" id="SSF50341">
    <property type="entry name" value="CheW-like"/>
    <property type="match status" value="1"/>
</dbReference>
<sequence length="633" mass="67551">MSLSDAQDLLQDFLTEAGELLDDVDMKLVELEQRPDDKALLNTIFRGFHTIKGGAGFLEAHALVALCHRTESLFDNLRSGKMAITPEVMDVILASTGEVKRMFGQMAAVQDPSPAPAELIQALDDCLQGKVPNIHGNVAAEPEPAVVAQAAVPEPVAAPVAPAPTSTHASGELDWNSLYQAIVGGASATPVPQPAAAVPAVPTAIPASAPVPAPAPAAEAPAAATPATPARTMKAAPAPAPVAAAKENTIRVDTQRFDQILNLSGEIGLTKNRLNHLRLALLRGEQDDTTMKTMEAVIGQMDMLVSDLQSAVMKARMQPVGRVFQKYSRLARDVARTLGKDIELVISGAETEVDKTILEELNDPLVHLVRNSCDHGIETPKERRSQGKPDRGTINLSARQTGDHIVIEIVDDGRGMRPEILRQKAIEKGLIKPDEAALLDTRQSLQLIFLPGFSTKSEISDLSGRGVGMDVVKTNIEKLKGRIDIQSDVGRGSRITISLPLTLAILPVLMLTLDEQIFAIPLSAVREIIPIQDENLQYVSNKPMMVVRGEVMPLIDLSSTIGRARETPAKVGVVAVVEEKGVVLAVDSFVGQDEVMIKPLEGVKPKGVAGATLSGDGVLVLVLELRELLDGML</sequence>
<accession>A0A368L6S4</accession>